<dbReference type="CDD" id="cd02042">
    <property type="entry name" value="ParAB_family"/>
    <property type="match status" value="1"/>
</dbReference>
<organism evidence="2 3">
    <name type="scientific">Catenulispora yoronensis</name>
    <dbReference type="NCBI Taxonomy" id="450799"/>
    <lineage>
        <taxon>Bacteria</taxon>
        <taxon>Bacillati</taxon>
        <taxon>Actinomycetota</taxon>
        <taxon>Actinomycetes</taxon>
        <taxon>Catenulisporales</taxon>
        <taxon>Catenulisporaceae</taxon>
        <taxon>Catenulispora</taxon>
    </lineage>
</organism>
<dbReference type="InterPro" id="IPR050678">
    <property type="entry name" value="DNA_Partitioning_ATPase"/>
</dbReference>
<evidence type="ECO:0000313" key="3">
    <source>
        <dbReference type="Proteomes" id="UP001500751"/>
    </source>
</evidence>
<dbReference type="PANTHER" id="PTHR13696:SF99">
    <property type="entry name" value="COBYRINIC ACID AC-DIAMIDE SYNTHASE"/>
    <property type="match status" value="1"/>
</dbReference>
<feature type="domain" description="CobQ/CobB/MinD/ParA nucleotide binding" evidence="1">
    <location>
        <begin position="28"/>
        <end position="218"/>
    </location>
</feature>
<proteinExistence type="predicted"/>
<comment type="caution">
    <text evidence="2">The sequence shown here is derived from an EMBL/GenBank/DDBJ whole genome shotgun (WGS) entry which is preliminary data.</text>
</comment>
<evidence type="ECO:0000259" key="1">
    <source>
        <dbReference type="Pfam" id="PF01656"/>
    </source>
</evidence>
<dbReference type="PANTHER" id="PTHR13696">
    <property type="entry name" value="P-LOOP CONTAINING NUCLEOSIDE TRIPHOSPHATE HYDROLASE"/>
    <property type="match status" value="1"/>
</dbReference>
<dbReference type="InterPro" id="IPR002586">
    <property type="entry name" value="CobQ/CobB/MinD/ParA_Nub-bd_dom"/>
</dbReference>
<accession>A0ABP5H2P3</accession>
<dbReference type="EMBL" id="BAAAQN010000086">
    <property type="protein sequence ID" value="GAA2062248.1"/>
    <property type="molecule type" value="Genomic_DNA"/>
</dbReference>
<protein>
    <recommendedName>
        <fullName evidence="1">CobQ/CobB/MinD/ParA nucleotide binding domain-containing protein</fullName>
    </recommendedName>
</protein>
<dbReference type="Pfam" id="PF01656">
    <property type="entry name" value="CbiA"/>
    <property type="match status" value="1"/>
</dbReference>
<dbReference type="RefSeq" id="WP_344671597.1">
    <property type="nucleotide sequence ID" value="NZ_BAAAQN010000086.1"/>
</dbReference>
<reference evidence="3" key="1">
    <citation type="journal article" date="2019" name="Int. J. Syst. Evol. Microbiol.">
        <title>The Global Catalogue of Microorganisms (GCM) 10K type strain sequencing project: providing services to taxonomists for standard genome sequencing and annotation.</title>
        <authorList>
            <consortium name="The Broad Institute Genomics Platform"/>
            <consortium name="The Broad Institute Genome Sequencing Center for Infectious Disease"/>
            <person name="Wu L."/>
            <person name="Ma J."/>
        </authorList>
    </citation>
    <scope>NUCLEOTIDE SEQUENCE [LARGE SCALE GENOMIC DNA]</scope>
    <source>
        <strain evidence="3">JCM 16014</strain>
    </source>
</reference>
<dbReference type="InterPro" id="IPR027417">
    <property type="entry name" value="P-loop_NTPase"/>
</dbReference>
<keyword evidence="3" id="KW-1185">Reference proteome</keyword>
<gene>
    <name evidence="2" type="ORF">GCM10009839_86730</name>
</gene>
<evidence type="ECO:0000313" key="2">
    <source>
        <dbReference type="EMBL" id="GAA2062248.1"/>
    </source>
</evidence>
<dbReference type="Gene3D" id="3.40.50.300">
    <property type="entry name" value="P-loop containing nucleotide triphosphate hydrolases"/>
    <property type="match status" value="1"/>
</dbReference>
<dbReference type="SUPFAM" id="SSF52540">
    <property type="entry name" value="P-loop containing nucleoside triphosphate hydrolases"/>
    <property type="match status" value="1"/>
</dbReference>
<dbReference type="Proteomes" id="UP001500751">
    <property type="component" value="Unassembled WGS sequence"/>
</dbReference>
<name>A0ABP5H2P3_9ACTN</name>
<sequence>MAATRKQNVQAAAGLVPAPRRRRTIVLAMIHGKGGVGKTMIAVHLAAVLAHMIDPGHTRPHRVAVVSFDPQLSAGEWAASAGRRGLRLRFDYYPLHNDPEGIEELIESGQYDYILIDTGGWLDNNEGIDVAMRHADRVLMPVTPDYLVLPPTVKTVREVIVPSGLPCSVIPNLWDTRNGTRKIDNLKGWIDRQGWPRPQRAIRRYDDLSDSPERGLTVPDFEAPHIRLQTMLDFSSLAHAVCPEAQDALRPIVAMLEEQEEQAEIAKMAAKAR</sequence>